<evidence type="ECO:0000313" key="1">
    <source>
        <dbReference type="EMBL" id="MDO6575681.1"/>
    </source>
</evidence>
<keyword evidence="2" id="KW-1185">Reference proteome</keyword>
<dbReference type="EMBL" id="JAUOQO010001060">
    <property type="protein sequence ID" value="MDO6575681.1"/>
    <property type="molecule type" value="Genomic_DNA"/>
</dbReference>
<organism evidence="1 2">
    <name type="scientific">Staphylococcus pasteuri_A</name>
    <dbReference type="NCBI Taxonomy" id="3062664"/>
    <lineage>
        <taxon>Bacteria</taxon>
        <taxon>Bacillati</taxon>
        <taxon>Bacillota</taxon>
        <taxon>Bacilli</taxon>
        <taxon>Bacillales</taxon>
        <taxon>Staphylococcaceae</taxon>
        <taxon>Staphylococcus</taxon>
    </lineage>
</organism>
<comment type="caution">
    <text evidence="1">The sequence shown here is derived from an EMBL/GenBank/DDBJ whole genome shotgun (WGS) entry which is preliminary data.</text>
</comment>
<protein>
    <submittedName>
        <fullName evidence="1">Uncharacterized protein</fullName>
    </submittedName>
</protein>
<dbReference type="AlphaFoldDB" id="A0AAW7YYG0"/>
<reference evidence="1" key="1">
    <citation type="submission" date="2023-07" db="EMBL/GenBank/DDBJ databases">
        <title>Genome content predicts the carbon catabolic preferences of heterotrophic bacteria.</title>
        <authorList>
            <person name="Gralka M."/>
        </authorList>
    </citation>
    <scope>NUCLEOTIDE SEQUENCE</scope>
    <source>
        <strain evidence="1">E2R20</strain>
    </source>
</reference>
<accession>A0AAW7YYG0</accession>
<sequence length="77" mass="8750">FNVEQEAVCEKNLLLNHVNGVFYKSDAPEVIFKGLVRVTSDELWFTRKVISKAFSDILLVASSFNSLKDDITLKQDD</sequence>
<dbReference type="Gene3D" id="3.40.50.2300">
    <property type="match status" value="1"/>
</dbReference>
<dbReference type="Proteomes" id="UP001170310">
    <property type="component" value="Unassembled WGS sequence"/>
</dbReference>
<feature type="non-terminal residue" evidence="1">
    <location>
        <position position="1"/>
    </location>
</feature>
<gene>
    <name evidence="1" type="ORF">Q4528_16360</name>
</gene>
<name>A0AAW7YYG0_9STAP</name>
<feature type="non-terminal residue" evidence="1">
    <location>
        <position position="77"/>
    </location>
</feature>
<proteinExistence type="predicted"/>
<evidence type="ECO:0000313" key="2">
    <source>
        <dbReference type="Proteomes" id="UP001170310"/>
    </source>
</evidence>